<feature type="transmembrane region" description="Helical" evidence="1">
    <location>
        <begin position="168"/>
        <end position="191"/>
    </location>
</feature>
<dbReference type="InParanoid" id="A0A2H3DFH9"/>
<keyword evidence="4" id="KW-1185">Reference proteome</keyword>
<dbReference type="InterPro" id="IPR045340">
    <property type="entry name" value="DUF6533"/>
</dbReference>
<accession>A0A2H3DFH9</accession>
<reference evidence="4" key="1">
    <citation type="journal article" date="2017" name="Nat. Ecol. Evol.">
        <title>Genome expansion and lineage-specific genetic innovations in the forest pathogenic fungi Armillaria.</title>
        <authorList>
            <person name="Sipos G."/>
            <person name="Prasanna A.N."/>
            <person name="Walter M.C."/>
            <person name="O'Connor E."/>
            <person name="Balint B."/>
            <person name="Krizsan K."/>
            <person name="Kiss B."/>
            <person name="Hess J."/>
            <person name="Varga T."/>
            <person name="Slot J."/>
            <person name="Riley R."/>
            <person name="Boka B."/>
            <person name="Rigling D."/>
            <person name="Barry K."/>
            <person name="Lee J."/>
            <person name="Mihaltcheva S."/>
            <person name="LaButti K."/>
            <person name="Lipzen A."/>
            <person name="Waldron R."/>
            <person name="Moloney N.M."/>
            <person name="Sperisen C."/>
            <person name="Kredics L."/>
            <person name="Vagvoelgyi C."/>
            <person name="Patrignani A."/>
            <person name="Fitzpatrick D."/>
            <person name="Nagy I."/>
            <person name="Doyle S."/>
            <person name="Anderson J.B."/>
            <person name="Grigoriev I.V."/>
            <person name="Gueldener U."/>
            <person name="Muensterkoetter M."/>
            <person name="Nagy L.G."/>
        </authorList>
    </citation>
    <scope>NUCLEOTIDE SEQUENCE [LARGE SCALE GENOMIC DNA]</scope>
    <source>
        <strain evidence="4">Ar21-2</strain>
    </source>
</reference>
<protein>
    <recommendedName>
        <fullName evidence="2">DUF6533 domain-containing protein</fullName>
    </recommendedName>
</protein>
<dbReference type="EMBL" id="KZ293655">
    <property type="protein sequence ID" value="PBK93969.1"/>
    <property type="molecule type" value="Genomic_DNA"/>
</dbReference>
<keyword evidence="1" id="KW-0472">Membrane</keyword>
<sequence>MSTGSVGQLLFARYTPPAATVLILWDHCLTLDEELTAMWGPFNGQNLTKVIYIMNRHFTEAVMLYTTYVFTGLGGSTANEVCATVFWLFTMSVTVLAGILQFFIMLRAYRLWDHKQTIRRVLLAVFVGCITGTFALSVMTVLLLLKSRVQLPLNVDICAVHSRVPKTIAYTMGIMLFFNLFVILITFYNALEIPRRSEHEILDSLRRDGARLYLIVSLLWMLLLIASVTIETRSFFSVLMLVWALKANIASRMHLRIETLRFSITAHPVVIYAGQEG</sequence>
<evidence type="ECO:0000313" key="3">
    <source>
        <dbReference type="EMBL" id="PBK93969.1"/>
    </source>
</evidence>
<keyword evidence="1" id="KW-0812">Transmembrane</keyword>
<evidence type="ECO:0000259" key="2">
    <source>
        <dbReference type="Pfam" id="PF20151"/>
    </source>
</evidence>
<feature type="transmembrane region" description="Helical" evidence="1">
    <location>
        <begin position="85"/>
        <end position="109"/>
    </location>
</feature>
<feature type="transmembrane region" description="Helical" evidence="1">
    <location>
        <begin position="121"/>
        <end position="145"/>
    </location>
</feature>
<name>A0A2H3DFH9_ARMGA</name>
<keyword evidence="1" id="KW-1133">Transmembrane helix</keyword>
<evidence type="ECO:0000256" key="1">
    <source>
        <dbReference type="SAM" id="Phobius"/>
    </source>
</evidence>
<feature type="domain" description="DUF6533" evidence="2">
    <location>
        <begin position="18"/>
        <end position="59"/>
    </location>
</feature>
<evidence type="ECO:0000313" key="4">
    <source>
        <dbReference type="Proteomes" id="UP000217790"/>
    </source>
</evidence>
<dbReference type="Proteomes" id="UP000217790">
    <property type="component" value="Unassembled WGS sequence"/>
</dbReference>
<gene>
    <name evidence="3" type="ORF">ARMGADRAFT_1164799</name>
</gene>
<proteinExistence type="predicted"/>
<dbReference type="OrthoDB" id="3251775at2759"/>
<dbReference type="Pfam" id="PF20151">
    <property type="entry name" value="DUF6533"/>
    <property type="match status" value="1"/>
</dbReference>
<organism evidence="3 4">
    <name type="scientific">Armillaria gallica</name>
    <name type="common">Bulbous honey fungus</name>
    <name type="synonym">Armillaria bulbosa</name>
    <dbReference type="NCBI Taxonomy" id="47427"/>
    <lineage>
        <taxon>Eukaryota</taxon>
        <taxon>Fungi</taxon>
        <taxon>Dikarya</taxon>
        <taxon>Basidiomycota</taxon>
        <taxon>Agaricomycotina</taxon>
        <taxon>Agaricomycetes</taxon>
        <taxon>Agaricomycetidae</taxon>
        <taxon>Agaricales</taxon>
        <taxon>Marasmiineae</taxon>
        <taxon>Physalacriaceae</taxon>
        <taxon>Armillaria</taxon>
    </lineage>
</organism>
<dbReference type="AlphaFoldDB" id="A0A2H3DFH9"/>
<dbReference type="OMA" id="IRHDINS"/>
<feature type="transmembrane region" description="Helical" evidence="1">
    <location>
        <begin position="212"/>
        <end position="230"/>
    </location>
</feature>